<evidence type="ECO:0008006" key="4">
    <source>
        <dbReference type="Google" id="ProtNLM"/>
    </source>
</evidence>
<reference evidence="2" key="2">
    <citation type="journal article" date="2024" name="Plant">
        <title>Genomic evolution and insights into agronomic trait innovations of Sesamum species.</title>
        <authorList>
            <person name="Miao H."/>
            <person name="Wang L."/>
            <person name="Qu L."/>
            <person name="Liu H."/>
            <person name="Sun Y."/>
            <person name="Le M."/>
            <person name="Wang Q."/>
            <person name="Wei S."/>
            <person name="Zheng Y."/>
            <person name="Lin W."/>
            <person name="Duan Y."/>
            <person name="Cao H."/>
            <person name="Xiong S."/>
            <person name="Wang X."/>
            <person name="Wei L."/>
            <person name="Li C."/>
            <person name="Ma Q."/>
            <person name="Ju M."/>
            <person name="Zhao R."/>
            <person name="Li G."/>
            <person name="Mu C."/>
            <person name="Tian Q."/>
            <person name="Mei H."/>
            <person name="Zhang T."/>
            <person name="Gao T."/>
            <person name="Zhang H."/>
        </authorList>
    </citation>
    <scope>NUCLEOTIDE SEQUENCE</scope>
    <source>
        <strain evidence="2">3651</strain>
    </source>
</reference>
<dbReference type="Proteomes" id="UP001293254">
    <property type="component" value="Unassembled WGS sequence"/>
</dbReference>
<dbReference type="SUPFAM" id="SSF56219">
    <property type="entry name" value="DNase I-like"/>
    <property type="match status" value="1"/>
</dbReference>
<feature type="compositionally biased region" description="Basic and acidic residues" evidence="1">
    <location>
        <begin position="112"/>
        <end position="123"/>
    </location>
</feature>
<reference evidence="2" key="1">
    <citation type="submission" date="2020-06" db="EMBL/GenBank/DDBJ databases">
        <authorList>
            <person name="Li T."/>
            <person name="Hu X."/>
            <person name="Zhang T."/>
            <person name="Song X."/>
            <person name="Zhang H."/>
            <person name="Dai N."/>
            <person name="Sheng W."/>
            <person name="Hou X."/>
            <person name="Wei L."/>
        </authorList>
    </citation>
    <scope>NUCLEOTIDE SEQUENCE</scope>
    <source>
        <strain evidence="2">3651</strain>
        <tissue evidence="2">Leaf</tissue>
    </source>
</reference>
<evidence type="ECO:0000313" key="2">
    <source>
        <dbReference type="EMBL" id="KAK4432480.1"/>
    </source>
</evidence>
<keyword evidence="3" id="KW-1185">Reference proteome</keyword>
<name>A0AAE1YL99_9LAMI</name>
<sequence length="148" mass="16082">MVTIEVGARRELWSSIIHLVEVVGDAPWLVMGDFNTVVDESEVCSAHVPNRAANAMEDFHMCIFEAGLLHLPMPGRLMVDVGREKRLDHMAAEAVPRELEVKQAEAAADPGVENHHSIPRESWDSGQNKNGPAADVQSKDGKAAGNHG</sequence>
<dbReference type="AlphaFoldDB" id="A0AAE1YL99"/>
<accession>A0AAE1YL99</accession>
<comment type="caution">
    <text evidence="2">The sequence shown here is derived from an EMBL/GenBank/DDBJ whole genome shotgun (WGS) entry which is preliminary data.</text>
</comment>
<evidence type="ECO:0000313" key="3">
    <source>
        <dbReference type="Proteomes" id="UP001293254"/>
    </source>
</evidence>
<dbReference type="EMBL" id="JACGWO010000003">
    <property type="protein sequence ID" value="KAK4432480.1"/>
    <property type="molecule type" value="Genomic_DNA"/>
</dbReference>
<evidence type="ECO:0000256" key="1">
    <source>
        <dbReference type="SAM" id="MobiDB-lite"/>
    </source>
</evidence>
<feature type="region of interest" description="Disordered" evidence="1">
    <location>
        <begin position="101"/>
        <end position="148"/>
    </location>
</feature>
<protein>
    <recommendedName>
        <fullName evidence="4">Endonuclease/exonuclease/phosphatase domain-containing protein</fullName>
    </recommendedName>
</protein>
<organism evidence="2 3">
    <name type="scientific">Sesamum alatum</name>
    <dbReference type="NCBI Taxonomy" id="300844"/>
    <lineage>
        <taxon>Eukaryota</taxon>
        <taxon>Viridiplantae</taxon>
        <taxon>Streptophyta</taxon>
        <taxon>Embryophyta</taxon>
        <taxon>Tracheophyta</taxon>
        <taxon>Spermatophyta</taxon>
        <taxon>Magnoliopsida</taxon>
        <taxon>eudicotyledons</taxon>
        <taxon>Gunneridae</taxon>
        <taxon>Pentapetalae</taxon>
        <taxon>asterids</taxon>
        <taxon>lamiids</taxon>
        <taxon>Lamiales</taxon>
        <taxon>Pedaliaceae</taxon>
        <taxon>Sesamum</taxon>
    </lineage>
</organism>
<dbReference type="InterPro" id="IPR036691">
    <property type="entry name" value="Endo/exonu/phosph_ase_sf"/>
</dbReference>
<proteinExistence type="predicted"/>
<gene>
    <name evidence="2" type="ORF">Salat_1010100</name>
</gene>